<dbReference type="EMBL" id="JARBHB010000010">
    <property type="protein sequence ID" value="KAJ8874063.1"/>
    <property type="molecule type" value="Genomic_DNA"/>
</dbReference>
<feature type="region of interest" description="Disordered" evidence="1">
    <location>
        <begin position="92"/>
        <end position="111"/>
    </location>
</feature>
<feature type="region of interest" description="Disordered" evidence="1">
    <location>
        <begin position="259"/>
        <end position="291"/>
    </location>
</feature>
<evidence type="ECO:0000313" key="2">
    <source>
        <dbReference type="EMBL" id="KAJ8874063.1"/>
    </source>
</evidence>
<proteinExistence type="predicted"/>
<evidence type="ECO:0000313" key="3">
    <source>
        <dbReference type="Proteomes" id="UP001159363"/>
    </source>
</evidence>
<reference evidence="2 3" key="1">
    <citation type="submission" date="2023-02" db="EMBL/GenBank/DDBJ databases">
        <title>LHISI_Scaffold_Assembly.</title>
        <authorList>
            <person name="Stuart O.P."/>
            <person name="Cleave R."/>
            <person name="Magrath M.J.L."/>
            <person name="Mikheyev A.S."/>
        </authorList>
    </citation>
    <scope>NUCLEOTIDE SEQUENCE [LARGE SCALE GENOMIC DNA]</scope>
    <source>
        <strain evidence="2">Daus_M_001</strain>
        <tissue evidence="2">Leg muscle</tissue>
    </source>
</reference>
<feature type="compositionally biased region" description="Gly residues" evidence="1">
    <location>
        <begin position="101"/>
        <end position="111"/>
    </location>
</feature>
<comment type="caution">
    <text evidence="2">The sequence shown here is derived from an EMBL/GenBank/DDBJ whole genome shotgun (WGS) entry which is preliminary data.</text>
</comment>
<protein>
    <submittedName>
        <fullName evidence="2">Uncharacterized protein</fullName>
    </submittedName>
</protein>
<gene>
    <name evidence="2" type="ORF">PR048_024903</name>
</gene>
<feature type="compositionally biased region" description="Low complexity" evidence="1">
    <location>
        <begin position="275"/>
        <end position="287"/>
    </location>
</feature>
<sequence>MLVGGVQDKKLAPIETSHFPWLLLLLTFTGRACWSASIGAAGPLPPTKSMTPFPSLVHHLDHVMPASQSLTTRVSFQDFRYRRTGPVNCAANSRILPGSRGQPGRGQQEGGGTCSVLAGVSYLPPPSRPTTMRPTIEPKVDQRPLICATHRVMCVHTLLHTHTHTHTRTLAHVGACSHTRIHRCRSQFARQAINAAAELTAVLRLRHRLGPGFDSPADVLVSERHGNDGAGLLEFLLDAMMRGWARRWGLLSGRRGRGDWERGRVPGDTPPSRRASSGAGDDCAASDVTPGSGGYKPTAITQASIVLLLRGLITNVSLRVMAKFVCQRYSILREPGSIPDRVTPGFSHVGIVTDDAAGRPFTSGISRIHRPCIPALLHSRISSLCQRCGRSKSCPREDTPAVLQRDGEVSVRAGRPVRDPEDNWTAELGDNEGAVCTLRVLCGGPHSAPPPPRHASTKPVALHTCSLHLPPPPPSCCATTTAPLSPCRQIESLSHHREVDVRGVIVVLREARHTAQGPPARRGVPRETCAYVPASKIQIDLIKAMM</sequence>
<dbReference type="Proteomes" id="UP001159363">
    <property type="component" value="Chromosome 9"/>
</dbReference>
<organism evidence="2 3">
    <name type="scientific">Dryococelus australis</name>
    <dbReference type="NCBI Taxonomy" id="614101"/>
    <lineage>
        <taxon>Eukaryota</taxon>
        <taxon>Metazoa</taxon>
        <taxon>Ecdysozoa</taxon>
        <taxon>Arthropoda</taxon>
        <taxon>Hexapoda</taxon>
        <taxon>Insecta</taxon>
        <taxon>Pterygota</taxon>
        <taxon>Neoptera</taxon>
        <taxon>Polyneoptera</taxon>
        <taxon>Phasmatodea</taxon>
        <taxon>Verophasmatodea</taxon>
        <taxon>Anareolatae</taxon>
        <taxon>Phasmatidae</taxon>
        <taxon>Eurycanthinae</taxon>
        <taxon>Dryococelus</taxon>
    </lineage>
</organism>
<keyword evidence="3" id="KW-1185">Reference proteome</keyword>
<accession>A0ABQ9GPX4</accession>
<evidence type="ECO:0000256" key="1">
    <source>
        <dbReference type="SAM" id="MobiDB-lite"/>
    </source>
</evidence>
<name>A0ABQ9GPX4_9NEOP</name>